<reference evidence="2 3" key="1">
    <citation type="submission" date="2024-05" db="EMBL/GenBank/DDBJ databases">
        <authorList>
            <person name="Wallberg A."/>
        </authorList>
    </citation>
    <scope>NUCLEOTIDE SEQUENCE [LARGE SCALE GENOMIC DNA]</scope>
</reference>
<comment type="caution">
    <text evidence="2">The sequence shown here is derived from an EMBL/GenBank/DDBJ whole genome shotgun (WGS) entry which is preliminary data.</text>
</comment>
<evidence type="ECO:0000313" key="3">
    <source>
        <dbReference type="Proteomes" id="UP001497623"/>
    </source>
</evidence>
<keyword evidence="3" id="KW-1185">Reference proteome</keyword>
<dbReference type="EMBL" id="CAXKWB010107336">
    <property type="protein sequence ID" value="CAL4229794.1"/>
    <property type="molecule type" value="Genomic_DNA"/>
</dbReference>
<feature type="non-terminal residue" evidence="2">
    <location>
        <position position="118"/>
    </location>
</feature>
<feature type="compositionally biased region" description="Polar residues" evidence="1">
    <location>
        <begin position="102"/>
        <end position="118"/>
    </location>
</feature>
<name>A0AAV2SS96_MEGNR</name>
<evidence type="ECO:0008006" key="4">
    <source>
        <dbReference type="Google" id="ProtNLM"/>
    </source>
</evidence>
<evidence type="ECO:0000256" key="1">
    <source>
        <dbReference type="SAM" id="MobiDB-lite"/>
    </source>
</evidence>
<evidence type="ECO:0000313" key="2">
    <source>
        <dbReference type="EMBL" id="CAL4229794.1"/>
    </source>
</evidence>
<dbReference type="AlphaFoldDB" id="A0AAV2SS96"/>
<protein>
    <recommendedName>
        <fullName evidence="4">Nucleolar protein 4</fullName>
    </recommendedName>
</protein>
<feature type="compositionally biased region" description="Polar residues" evidence="1">
    <location>
        <begin position="76"/>
        <end position="92"/>
    </location>
</feature>
<feature type="region of interest" description="Disordered" evidence="1">
    <location>
        <begin position="76"/>
        <end position="118"/>
    </location>
</feature>
<organism evidence="2 3">
    <name type="scientific">Meganyctiphanes norvegica</name>
    <name type="common">Northern krill</name>
    <name type="synonym">Thysanopoda norvegica</name>
    <dbReference type="NCBI Taxonomy" id="48144"/>
    <lineage>
        <taxon>Eukaryota</taxon>
        <taxon>Metazoa</taxon>
        <taxon>Ecdysozoa</taxon>
        <taxon>Arthropoda</taxon>
        <taxon>Crustacea</taxon>
        <taxon>Multicrustacea</taxon>
        <taxon>Malacostraca</taxon>
        <taxon>Eumalacostraca</taxon>
        <taxon>Eucarida</taxon>
        <taxon>Euphausiacea</taxon>
        <taxon>Euphausiidae</taxon>
        <taxon>Meganyctiphanes</taxon>
    </lineage>
</organism>
<gene>
    <name evidence="2" type="ORF">MNOR_LOCUS39701</name>
</gene>
<dbReference type="Proteomes" id="UP001497623">
    <property type="component" value="Unassembled WGS sequence"/>
</dbReference>
<feature type="non-terminal residue" evidence="2">
    <location>
        <position position="1"/>
    </location>
</feature>
<sequence length="118" mass="13430">KKVAVVEDFLDIIYNLHVCKDGKDQKHMGQKRTYRDVSERYAFVPREAVTKFLVLCTECPRRSSAAQLSLNTMSLHGTTSMNGSNINRTQVSPRKEVEDSKLTSSQHTLNMADQQEKL</sequence>
<accession>A0AAV2SS96</accession>
<proteinExistence type="predicted"/>